<dbReference type="InterPro" id="IPR051205">
    <property type="entry name" value="UbiH/COQ6_monooxygenase"/>
</dbReference>
<comment type="similarity">
    <text evidence="2">Belongs to the UbiH/COQ6 family.</text>
</comment>
<keyword evidence="3" id="KW-0285">Flavoprotein</keyword>
<evidence type="ECO:0000256" key="6">
    <source>
        <dbReference type="ARBA" id="ARBA00023033"/>
    </source>
</evidence>
<evidence type="ECO:0000256" key="3">
    <source>
        <dbReference type="ARBA" id="ARBA00022630"/>
    </source>
</evidence>
<keyword evidence="5" id="KW-0560">Oxidoreductase</keyword>
<keyword evidence="7" id="KW-0472">Membrane</keyword>
<dbReference type="GO" id="GO:0004497">
    <property type="term" value="F:monooxygenase activity"/>
    <property type="evidence" value="ECO:0007669"/>
    <property type="project" value="UniProtKB-KW"/>
</dbReference>
<dbReference type="GO" id="GO:0005739">
    <property type="term" value="C:mitochondrion"/>
    <property type="evidence" value="ECO:0007669"/>
    <property type="project" value="TreeGrafter"/>
</dbReference>
<dbReference type="InterPro" id="IPR036188">
    <property type="entry name" value="FAD/NAD-bd_sf"/>
</dbReference>
<protein>
    <recommendedName>
        <fullName evidence="8">FAD-binding domain-containing protein</fullName>
    </recommendedName>
</protein>
<dbReference type="RefSeq" id="XP_022647749.1">
    <property type="nucleotide sequence ID" value="XM_022792014.1"/>
</dbReference>
<dbReference type="GO" id="GO:0071949">
    <property type="term" value="F:FAD binding"/>
    <property type="evidence" value="ECO:0007669"/>
    <property type="project" value="InterPro"/>
</dbReference>
<evidence type="ECO:0000313" key="10">
    <source>
        <dbReference type="Proteomes" id="UP000594260"/>
    </source>
</evidence>
<evidence type="ECO:0000256" key="1">
    <source>
        <dbReference type="ARBA" id="ARBA00001974"/>
    </source>
</evidence>
<dbReference type="OMA" id="VKQMQVW"/>
<evidence type="ECO:0000313" key="9">
    <source>
        <dbReference type="EnsemblMetazoa" id="XP_022647749"/>
    </source>
</evidence>
<proteinExistence type="inferred from homology"/>
<feature type="transmembrane region" description="Helical" evidence="7">
    <location>
        <begin position="12"/>
        <end position="34"/>
    </location>
</feature>
<dbReference type="PROSITE" id="PS01304">
    <property type="entry name" value="UBIH"/>
    <property type="match status" value="1"/>
</dbReference>
<keyword evidence="6" id="KW-0503">Monooxygenase</keyword>
<dbReference type="PRINTS" id="PR00420">
    <property type="entry name" value="RNGMNOXGNASE"/>
</dbReference>
<evidence type="ECO:0000256" key="5">
    <source>
        <dbReference type="ARBA" id="ARBA00023002"/>
    </source>
</evidence>
<dbReference type="AlphaFoldDB" id="A0A7M7JC28"/>
<dbReference type="PANTHER" id="PTHR43876:SF7">
    <property type="entry name" value="UBIQUINONE BIOSYNTHESIS MONOOXYGENASE COQ6, MITOCHONDRIAL"/>
    <property type="match status" value="1"/>
</dbReference>
<dbReference type="GO" id="GO:0006744">
    <property type="term" value="P:ubiquinone biosynthetic process"/>
    <property type="evidence" value="ECO:0007669"/>
    <property type="project" value="InterPro"/>
</dbReference>
<dbReference type="FunCoup" id="A0A7M7JC28">
    <property type="interactions" value="1105"/>
</dbReference>
<dbReference type="PANTHER" id="PTHR43876">
    <property type="entry name" value="UBIQUINONE BIOSYNTHESIS MONOOXYGENASE COQ6, MITOCHONDRIAL"/>
    <property type="match status" value="1"/>
</dbReference>
<sequence length="540" mass="60359">MKHSFSNISVFNVCNIDVQLVLCQFFWCLVYVMFRQNYRLSVIIQSGVRIGGRLHSSGRRTDKSHQNLHRTFISNSYGSIGTTRNVRNTHSDVTIIGGNLIGSAAAAAIASSIAFTDRKVTLIERREIRFPEDLDRWSNRVYAITPGTKDFLVRIAVWQKLKPKHIHVCRRMFIWENFSDAALHFTGEARDTESNAESDVVCYNIDQHTLLYAIYERLKELPNIEIRDKTRITKTYLPTNGLPKLDSSVPEAGHKPVCLEILGADEVHTTDMLVAADGFNSQIRKLMGVQNVSWSYKQKSIIAVVDLDGLSDVDGTAFQRFIPDGVVALLPLGNKQACLIWSLVDPAAEYKLKMANEEFVDALNEQLHGTLDYNEAVMSVLHGTQIIMNSVGLLKSNGKTRVNPPRVVGVQPHTRASYPLGMGHAVQYVVPRAALVGDSAHRVHPLAGQGANFGFADVECLTRHLEAAAFRGERLGSFNTLQAYERERQCALLPFQVAIESLIHIYQNNKLPVVLARSLGVQLLDALPYLKHKVVQYASR</sequence>
<dbReference type="CTD" id="51004"/>
<comment type="cofactor">
    <cofactor evidence="1">
        <name>FAD</name>
        <dbReference type="ChEBI" id="CHEBI:57692"/>
    </cofactor>
</comment>
<evidence type="ECO:0000259" key="8">
    <source>
        <dbReference type="Pfam" id="PF01494"/>
    </source>
</evidence>
<dbReference type="EnsemblMetazoa" id="XM_022792014">
    <property type="protein sequence ID" value="XP_022647749"/>
    <property type="gene ID" value="LOC111244685"/>
</dbReference>
<organism evidence="9 10">
    <name type="scientific">Varroa destructor</name>
    <name type="common">Honeybee mite</name>
    <dbReference type="NCBI Taxonomy" id="109461"/>
    <lineage>
        <taxon>Eukaryota</taxon>
        <taxon>Metazoa</taxon>
        <taxon>Ecdysozoa</taxon>
        <taxon>Arthropoda</taxon>
        <taxon>Chelicerata</taxon>
        <taxon>Arachnida</taxon>
        <taxon>Acari</taxon>
        <taxon>Parasitiformes</taxon>
        <taxon>Mesostigmata</taxon>
        <taxon>Gamasina</taxon>
        <taxon>Dermanyssoidea</taxon>
        <taxon>Varroidae</taxon>
        <taxon>Varroa</taxon>
    </lineage>
</organism>
<dbReference type="Pfam" id="PF01494">
    <property type="entry name" value="FAD_binding_3"/>
    <property type="match status" value="2"/>
</dbReference>
<dbReference type="KEGG" id="vde:111244685"/>
<dbReference type="InterPro" id="IPR018168">
    <property type="entry name" value="Ubi_Hdrlase_CS"/>
</dbReference>
<dbReference type="SUPFAM" id="SSF51905">
    <property type="entry name" value="FAD/NAD(P)-binding domain"/>
    <property type="match status" value="1"/>
</dbReference>
<dbReference type="Proteomes" id="UP000594260">
    <property type="component" value="Unplaced"/>
</dbReference>
<name>A0A7M7JC28_VARDE</name>
<dbReference type="OrthoDB" id="683240at2759"/>
<reference evidence="9" key="1">
    <citation type="submission" date="2021-01" db="UniProtKB">
        <authorList>
            <consortium name="EnsemblMetazoa"/>
        </authorList>
    </citation>
    <scope>IDENTIFICATION</scope>
</reference>
<evidence type="ECO:0000256" key="4">
    <source>
        <dbReference type="ARBA" id="ARBA00022827"/>
    </source>
</evidence>
<accession>A0A7M7JC28</accession>
<keyword evidence="4" id="KW-0274">FAD</keyword>
<dbReference type="InterPro" id="IPR002938">
    <property type="entry name" value="FAD-bd"/>
</dbReference>
<dbReference type="GeneID" id="111244685"/>
<keyword evidence="7" id="KW-0812">Transmembrane</keyword>
<dbReference type="InParanoid" id="A0A7M7JC28"/>
<keyword evidence="10" id="KW-1185">Reference proteome</keyword>
<dbReference type="Gene3D" id="3.50.50.60">
    <property type="entry name" value="FAD/NAD(P)-binding domain"/>
    <property type="match status" value="2"/>
</dbReference>
<dbReference type="InterPro" id="IPR010971">
    <property type="entry name" value="UbiH/COQ6"/>
</dbReference>
<dbReference type="GO" id="GO:0016705">
    <property type="term" value="F:oxidoreductase activity, acting on paired donors, with incorporation or reduction of molecular oxygen"/>
    <property type="evidence" value="ECO:0007669"/>
    <property type="project" value="InterPro"/>
</dbReference>
<keyword evidence="7" id="KW-1133">Transmembrane helix</keyword>
<dbReference type="NCBIfam" id="TIGR01988">
    <property type="entry name" value="Ubi-OHases"/>
    <property type="match status" value="1"/>
</dbReference>
<feature type="domain" description="FAD-binding" evidence="8">
    <location>
        <begin position="418"/>
        <end position="489"/>
    </location>
</feature>
<evidence type="ECO:0000256" key="7">
    <source>
        <dbReference type="SAM" id="Phobius"/>
    </source>
</evidence>
<evidence type="ECO:0000256" key="2">
    <source>
        <dbReference type="ARBA" id="ARBA00005349"/>
    </source>
</evidence>
<feature type="domain" description="FAD-binding" evidence="8">
    <location>
        <begin position="91"/>
        <end position="367"/>
    </location>
</feature>